<dbReference type="InterPro" id="IPR000092">
    <property type="entry name" value="Polyprenyl_synt"/>
</dbReference>
<evidence type="ECO:0000313" key="7">
    <source>
        <dbReference type="EMBL" id="GGZ25706.1"/>
    </source>
</evidence>
<evidence type="ECO:0000256" key="4">
    <source>
        <dbReference type="ARBA" id="ARBA00022723"/>
    </source>
</evidence>
<dbReference type="EMBL" id="BMVW01000012">
    <property type="protein sequence ID" value="GGZ25706.1"/>
    <property type="molecule type" value="Genomic_DNA"/>
</dbReference>
<evidence type="ECO:0000256" key="6">
    <source>
        <dbReference type="RuleBase" id="RU004466"/>
    </source>
</evidence>
<comment type="cofactor">
    <cofactor evidence="1">
        <name>Mg(2+)</name>
        <dbReference type="ChEBI" id="CHEBI:18420"/>
    </cofactor>
</comment>
<proteinExistence type="inferred from homology"/>
<organism evidence="7 8">
    <name type="scientific">Streptomyces poonensis</name>
    <dbReference type="NCBI Taxonomy" id="68255"/>
    <lineage>
        <taxon>Bacteria</taxon>
        <taxon>Bacillati</taxon>
        <taxon>Actinomycetota</taxon>
        <taxon>Actinomycetes</taxon>
        <taxon>Kitasatosporales</taxon>
        <taxon>Streptomycetaceae</taxon>
        <taxon>Streptomyces</taxon>
    </lineage>
</organism>
<keyword evidence="4" id="KW-0479">Metal-binding</keyword>
<dbReference type="AlphaFoldDB" id="A0A918PWP0"/>
<evidence type="ECO:0000313" key="8">
    <source>
        <dbReference type="Proteomes" id="UP000622166"/>
    </source>
</evidence>
<dbReference type="Pfam" id="PF00348">
    <property type="entry name" value="polyprenyl_synt"/>
    <property type="match status" value="1"/>
</dbReference>
<keyword evidence="5" id="KW-0460">Magnesium</keyword>
<dbReference type="GO" id="GO:0004659">
    <property type="term" value="F:prenyltransferase activity"/>
    <property type="evidence" value="ECO:0007669"/>
    <property type="project" value="InterPro"/>
</dbReference>
<accession>A0A918PWP0</accession>
<reference evidence="7" key="1">
    <citation type="journal article" date="2014" name="Int. J. Syst. Evol. Microbiol.">
        <title>Complete genome sequence of Corynebacterium casei LMG S-19264T (=DSM 44701T), isolated from a smear-ripened cheese.</title>
        <authorList>
            <consortium name="US DOE Joint Genome Institute (JGI-PGF)"/>
            <person name="Walter F."/>
            <person name="Albersmeier A."/>
            <person name="Kalinowski J."/>
            <person name="Ruckert C."/>
        </authorList>
    </citation>
    <scope>NUCLEOTIDE SEQUENCE</scope>
    <source>
        <strain evidence="7">JCM 4815</strain>
    </source>
</reference>
<evidence type="ECO:0000256" key="1">
    <source>
        <dbReference type="ARBA" id="ARBA00001946"/>
    </source>
</evidence>
<keyword evidence="8" id="KW-1185">Reference proteome</keyword>
<dbReference type="Proteomes" id="UP000622166">
    <property type="component" value="Unassembled WGS sequence"/>
</dbReference>
<dbReference type="RefSeq" id="WP_189863175.1">
    <property type="nucleotide sequence ID" value="NZ_BMVW01000012.1"/>
</dbReference>
<protein>
    <submittedName>
        <fullName evidence="7">Polyprenyl synthetase</fullName>
    </submittedName>
</protein>
<dbReference type="Gene3D" id="1.10.600.10">
    <property type="entry name" value="Farnesyl Diphosphate Synthase"/>
    <property type="match status" value="2"/>
</dbReference>
<keyword evidence="3 6" id="KW-0808">Transferase</keyword>
<name>A0A918PWP0_9ACTN</name>
<reference evidence="7" key="2">
    <citation type="submission" date="2020-09" db="EMBL/GenBank/DDBJ databases">
        <authorList>
            <person name="Sun Q."/>
            <person name="Ohkuma M."/>
        </authorList>
    </citation>
    <scope>NUCLEOTIDE SEQUENCE</scope>
    <source>
        <strain evidence="7">JCM 4815</strain>
    </source>
</reference>
<dbReference type="SUPFAM" id="SSF48576">
    <property type="entry name" value="Terpenoid synthases"/>
    <property type="match status" value="1"/>
</dbReference>
<dbReference type="GO" id="GO:0008299">
    <property type="term" value="P:isoprenoid biosynthetic process"/>
    <property type="evidence" value="ECO:0007669"/>
    <property type="project" value="InterPro"/>
</dbReference>
<gene>
    <name evidence="7" type="ORF">GCM10010365_52460</name>
</gene>
<dbReference type="PANTHER" id="PTHR12001">
    <property type="entry name" value="GERANYLGERANYL PYROPHOSPHATE SYNTHASE"/>
    <property type="match status" value="1"/>
</dbReference>
<evidence type="ECO:0000256" key="2">
    <source>
        <dbReference type="ARBA" id="ARBA00006706"/>
    </source>
</evidence>
<comment type="caution">
    <text evidence="7">The sequence shown here is derived from an EMBL/GenBank/DDBJ whole genome shotgun (WGS) entry which is preliminary data.</text>
</comment>
<dbReference type="InterPro" id="IPR008949">
    <property type="entry name" value="Isoprenoid_synthase_dom_sf"/>
</dbReference>
<dbReference type="GO" id="GO:0046872">
    <property type="term" value="F:metal ion binding"/>
    <property type="evidence" value="ECO:0007669"/>
    <property type="project" value="UniProtKB-KW"/>
</dbReference>
<evidence type="ECO:0000256" key="3">
    <source>
        <dbReference type="ARBA" id="ARBA00022679"/>
    </source>
</evidence>
<dbReference type="PANTHER" id="PTHR12001:SF69">
    <property type="entry name" value="ALL TRANS-POLYPRENYL-DIPHOSPHATE SYNTHASE PDSS1"/>
    <property type="match status" value="1"/>
</dbReference>
<sequence length="332" mass="34475">MGLIHMRAPGATEATHQWPGLLGVLGLTSPEFESRMSEALDVVEDRLRDCLRNAPEPGFAALSDRLARADDGRLRPLLVLFGAEFGKSWGDGVIQAAVMVELLHISSVAGAHPSTAPGTDWLLARSAQLAAGLGPHALRLNAQTAGRLVGGQLRQLAGPAPGEDPVAHYFEVTAGATAAVLSLSLGVGALQAATPDRWVQDLIGYGEHLGAALHIADDLLVATAPAADTGDASARDPFAPSPGLPALLARTDTTARGAELRRLLTTGAMTGATRQRALELLRTAPATRRAETALHQRLTAAVAAVGGLPSVPARRALYALVDFVALRTSRIG</sequence>
<dbReference type="CDD" id="cd00867">
    <property type="entry name" value="Trans_IPPS"/>
    <property type="match status" value="1"/>
</dbReference>
<evidence type="ECO:0000256" key="5">
    <source>
        <dbReference type="ARBA" id="ARBA00022842"/>
    </source>
</evidence>
<comment type="similarity">
    <text evidence="2 6">Belongs to the FPP/GGPP synthase family.</text>
</comment>